<organism evidence="3 4">
    <name type="scientific">Candidatus Jettenia ecosi</name>
    <dbReference type="NCBI Taxonomy" id="2494326"/>
    <lineage>
        <taxon>Bacteria</taxon>
        <taxon>Pseudomonadati</taxon>
        <taxon>Planctomycetota</taxon>
        <taxon>Candidatus Brocadiia</taxon>
        <taxon>Candidatus Brocadiales</taxon>
        <taxon>Candidatus Brocadiaceae</taxon>
        <taxon>Candidatus Jettenia</taxon>
    </lineage>
</organism>
<gene>
    <name evidence="3" type="ORF">JETT_3360</name>
</gene>
<evidence type="ECO:0000313" key="4">
    <source>
        <dbReference type="Proteomes" id="UP000319783"/>
    </source>
</evidence>
<feature type="domain" description="DUF7948" evidence="2">
    <location>
        <begin position="200"/>
        <end position="392"/>
    </location>
</feature>
<feature type="region of interest" description="Disordered" evidence="1">
    <location>
        <begin position="110"/>
        <end position="144"/>
    </location>
</feature>
<evidence type="ECO:0000259" key="2">
    <source>
        <dbReference type="Pfam" id="PF25778"/>
    </source>
</evidence>
<dbReference type="InterPro" id="IPR052918">
    <property type="entry name" value="Motility_Chemotaxis_Reg"/>
</dbReference>
<dbReference type="InterPro" id="IPR008969">
    <property type="entry name" value="CarboxyPept-like_regulatory"/>
</dbReference>
<feature type="compositionally biased region" description="Polar residues" evidence="1">
    <location>
        <begin position="190"/>
        <end position="206"/>
    </location>
</feature>
<dbReference type="PANTHER" id="PTHR35580">
    <property type="entry name" value="CELL SURFACE GLYCOPROTEIN (S-LAYER PROTEIN)-LIKE PROTEIN"/>
    <property type="match status" value="1"/>
</dbReference>
<comment type="caution">
    <text evidence="3">The sequence shown here is derived from an EMBL/GenBank/DDBJ whole genome shotgun (WGS) entry which is preliminary data.</text>
</comment>
<dbReference type="PANTHER" id="PTHR35580:SF1">
    <property type="entry name" value="PHYTASE-LIKE DOMAIN-CONTAINING PROTEIN"/>
    <property type="match status" value="1"/>
</dbReference>
<dbReference type="Gene3D" id="2.60.40.1120">
    <property type="entry name" value="Carboxypeptidase-like, regulatory domain"/>
    <property type="match status" value="1"/>
</dbReference>
<evidence type="ECO:0000313" key="3">
    <source>
        <dbReference type="EMBL" id="TLD40381.1"/>
    </source>
</evidence>
<dbReference type="SUPFAM" id="SSF101898">
    <property type="entry name" value="NHL repeat"/>
    <property type="match status" value="2"/>
</dbReference>
<sequence>MRNIVHRCVFRLFLSIASLCLFFGVLIINSSVFGSSLISANQSNRYASVDNAAKVKAQEDYGKLPFCFIQNKGQVNGSIKFYEKQKGYSIFFTKRGIYVSFASNYRLRDGRQETEGGRQTLGRSHLLKTTGSGEAHDENPSVSPKSPFVFAKSPFFNKPPHSLFSNKSPQSPFSKTLTHFSPFSKGGSRGITQGNIPQNSQEEAQTNNPCLKTETIRLMPLGANKHLEITPEGLQEAKVNYLIGKNPEDWKTNIPTYQAIVYKDMYQDIDMRFYGNNHQLEYDIIIKPGANPSRIKFAYRGIEDLRINKEGDLEIYLKNGKMAQKKPYIYQEINGKRVEVKGGFTISGLAFGVQNTGHTIRDTKRGTQNTRHFIYGFRIASYDKRYPLTIDPALVYSTYLGGNNSDEGYKIAVDSLGNAYITGETRSDNFPAISALYKNKIGDARFSDVFVTKLNASGTRIIYSTYLGGNSDDIGNGIAVDSSGNVSLTGFTNSTNFPTVMALYKNKEGESDAFIAKINTSGDNLVYSTYLGGSSSDWGRGIVVDTFGNAYVTGWTYSNNFPTVSTFMGSKAAGYQDAFITKINPSGSELIYSLYLGGNNYDTGNGIAVDTFGNAYVTGYTNSTNFPIASAIHKSYAGGYHDAFITKINPSGNKLVYSTYLGGSGDDIGYEIAVDISGNAYITGLTWSNNFPTTSPLYKNIAGNNDVFITKLNTAGSVIYSTYLGGSMYESGHGIAADISGNAYITGVTRSDDFPATSALYERSAGNNDAFIVKLNAAGNKLLYSLYLGGGNEDAGYGVAVDTGGNAYVAGRTGSDNFPVISAVYGNKTGDHDIFITKIALMKGKIYGYVADSENSPVGYASIVLKGTKAMSRFILSDENGSFQFRDLDADMYTISAMKKGYEEARKKVGIEEDKVKVIMIRMKKKQQS</sequence>
<dbReference type="EMBL" id="SULG01000106">
    <property type="protein sequence ID" value="TLD40381.1"/>
    <property type="molecule type" value="Genomic_DNA"/>
</dbReference>
<dbReference type="SUPFAM" id="SSF49464">
    <property type="entry name" value="Carboxypeptidase regulatory domain-like"/>
    <property type="match status" value="1"/>
</dbReference>
<dbReference type="AlphaFoldDB" id="A0A533QCL8"/>
<protein>
    <submittedName>
        <fullName evidence="3">Cell surface protein</fullName>
    </submittedName>
</protein>
<dbReference type="InterPro" id="IPR010620">
    <property type="entry name" value="SBBP_repeat"/>
</dbReference>
<feature type="region of interest" description="Disordered" evidence="1">
    <location>
        <begin position="184"/>
        <end position="206"/>
    </location>
</feature>
<accession>A0A533QCL8</accession>
<dbReference type="Pfam" id="PF13620">
    <property type="entry name" value="CarboxypepD_reg"/>
    <property type="match status" value="1"/>
</dbReference>
<name>A0A533QCL8_9BACT</name>
<evidence type="ECO:0000256" key="1">
    <source>
        <dbReference type="SAM" id="MobiDB-lite"/>
    </source>
</evidence>
<dbReference type="Pfam" id="PF06739">
    <property type="entry name" value="SBBP"/>
    <property type="match status" value="7"/>
</dbReference>
<dbReference type="Pfam" id="PF25778">
    <property type="entry name" value="DUF7948"/>
    <property type="match status" value="1"/>
</dbReference>
<proteinExistence type="predicted"/>
<reference evidence="3 4" key="1">
    <citation type="submission" date="2019-04" db="EMBL/GenBank/DDBJ databases">
        <title>Genome of a novel bacterium Candidatus Jettenia ecosi reconstructed from metagenome of an anammox bioreactor.</title>
        <authorList>
            <person name="Mardanov A.V."/>
            <person name="Beletsky A.V."/>
            <person name="Ravin N.V."/>
            <person name="Botchkova E.A."/>
            <person name="Litti Y.V."/>
            <person name="Nozhevnikova A.N."/>
        </authorList>
    </citation>
    <scope>NUCLEOTIDE SEQUENCE [LARGE SCALE GENOMIC DNA]</scope>
    <source>
        <strain evidence="3">J2</strain>
    </source>
</reference>
<dbReference type="InterPro" id="IPR057708">
    <property type="entry name" value="DUF7948"/>
</dbReference>
<dbReference type="Proteomes" id="UP000319783">
    <property type="component" value="Unassembled WGS sequence"/>
</dbReference>